<sequence length="386" mass="42895">MKNLKGFLALVLLLVIGACGKEAPERKTPGAGRTVKAQTLTLKEERVALYRELPGTVEARERARLSSKVGGFVREVRVAEGDRVRKGEVLLRLDDQEIRERIRALSEAHRALSHELSAVSARLRFAEAEYRRFAKLYKEEAATAEEFEAKKSEYEALSAQKEALAARMKEIEARLNQVRSLLPYTVLRAPFSGRVVRKWVDEGTFVRPGEPLLEVESRKAGKRLVFQVEEEFFERVAPGLEIWATFPAAGRSLKLKVTEVVPAVSPESRTFTVKADLPPDFPLPSGSYAQVFFPIGERKGLFVPRAALVDRGGFRALFVVEKDGRVSLRVVRLGKTFFRHEGKLLPACPGVECEAVVEVLSGVSAGERVVVHPPLGLREGDRIEGA</sequence>
<evidence type="ECO:0000313" key="6">
    <source>
        <dbReference type="Proteomes" id="UP000501253"/>
    </source>
</evidence>
<comment type="similarity">
    <text evidence="1">Belongs to the membrane fusion protein (MFP) (TC 8.A.1) family.</text>
</comment>
<name>A0A6H1WT96_9BACT</name>
<gene>
    <name evidence="5" type="ORF">FVE67_06350</name>
</gene>
<evidence type="ECO:0000256" key="2">
    <source>
        <dbReference type="SAM" id="Coils"/>
    </source>
</evidence>
<dbReference type="PANTHER" id="PTHR30469:SF15">
    <property type="entry name" value="HLYD FAMILY OF SECRETION PROTEINS"/>
    <property type="match status" value="1"/>
</dbReference>
<dbReference type="PANTHER" id="PTHR30469">
    <property type="entry name" value="MULTIDRUG RESISTANCE PROTEIN MDTA"/>
    <property type="match status" value="1"/>
</dbReference>
<dbReference type="InterPro" id="IPR006143">
    <property type="entry name" value="RND_pump_MFP"/>
</dbReference>
<dbReference type="KEGG" id="tmai:FVE67_06350"/>
<dbReference type="Gene3D" id="1.10.287.470">
    <property type="entry name" value="Helix hairpin bin"/>
    <property type="match status" value="1"/>
</dbReference>
<dbReference type="InterPro" id="IPR058792">
    <property type="entry name" value="Beta-barrel_RND_2"/>
</dbReference>
<dbReference type="GO" id="GO:0015562">
    <property type="term" value="F:efflux transmembrane transporter activity"/>
    <property type="evidence" value="ECO:0007669"/>
    <property type="project" value="TreeGrafter"/>
</dbReference>
<dbReference type="Proteomes" id="UP000501253">
    <property type="component" value="Chromosome"/>
</dbReference>
<dbReference type="Gene3D" id="2.40.30.170">
    <property type="match status" value="1"/>
</dbReference>
<feature type="domain" description="CusB-like beta-barrel" evidence="3">
    <location>
        <begin position="225"/>
        <end position="291"/>
    </location>
</feature>
<evidence type="ECO:0000256" key="1">
    <source>
        <dbReference type="ARBA" id="ARBA00009477"/>
    </source>
</evidence>
<evidence type="ECO:0000259" key="3">
    <source>
        <dbReference type="Pfam" id="PF25954"/>
    </source>
</evidence>
<keyword evidence="2" id="KW-0175">Coiled coil</keyword>
<dbReference type="InterPro" id="IPR058647">
    <property type="entry name" value="BSH_CzcB-like"/>
</dbReference>
<evidence type="ECO:0000259" key="4">
    <source>
        <dbReference type="Pfam" id="PF25973"/>
    </source>
</evidence>
<feature type="coiled-coil region" evidence="2">
    <location>
        <begin position="137"/>
        <end position="181"/>
    </location>
</feature>
<dbReference type="RefSeq" id="WP_168719795.1">
    <property type="nucleotide sequence ID" value="NZ_CP042909.1"/>
</dbReference>
<protein>
    <submittedName>
        <fullName evidence="5">Efflux RND transporter periplasmic adaptor subunit</fullName>
    </submittedName>
</protein>
<dbReference type="GO" id="GO:1990281">
    <property type="term" value="C:efflux pump complex"/>
    <property type="evidence" value="ECO:0007669"/>
    <property type="project" value="TreeGrafter"/>
</dbReference>
<dbReference type="Gene3D" id="2.40.50.100">
    <property type="match status" value="1"/>
</dbReference>
<accession>A0A6H1WT96</accession>
<dbReference type="NCBIfam" id="TIGR01730">
    <property type="entry name" value="RND_mfp"/>
    <property type="match status" value="1"/>
</dbReference>
<dbReference type="EMBL" id="CP042909">
    <property type="protein sequence ID" value="QJA06445.1"/>
    <property type="molecule type" value="Genomic_DNA"/>
</dbReference>
<organism evidence="5 6">
    <name type="scientific">Thermosulfurimonas marina</name>
    <dbReference type="NCBI Taxonomy" id="2047767"/>
    <lineage>
        <taxon>Bacteria</taxon>
        <taxon>Pseudomonadati</taxon>
        <taxon>Thermodesulfobacteriota</taxon>
        <taxon>Thermodesulfobacteria</taxon>
        <taxon>Thermodesulfobacteriales</taxon>
        <taxon>Thermodesulfobacteriaceae</taxon>
        <taxon>Thermosulfurimonas</taxon>
    </lineage>
</organism>
<evidence type="ECO:0000313" key="5">
    <source>
        <dbReference type="EMBL" id="QJA06445.1"/>
    </source>
</evidence>
<dbReference type="SUPFAM" id="SSF111369">
    <property type="entry name" value="HlyD-like secretion proteins"/>
    <property type="match status" value="1"/>
</dbReference>
<dbReference type="Pfam" id="PF25973">
    <property type="entry name" value="BSH_CzcB"/>
    <property type="match status" value="1"/>
</dbReference>
<dbReference type="PROSITE" id="PS51257">
    <property type="entry name" value="PROKAR_LIPOPROTEIN"/>
    <property type="match status" value="1"/>
</dbReference>
<reference evidence="5 6" key="1">
    <citation type="submission" date="2019-08" db="EMBL/GenBank/DDBJ databases">
        <title>Complete genome sequence of Thermosulfurimonas marina SU872T, an anaerobic thermophilic chemolithoautotrophic bacterium isolated from a shallow marine hydrothermal vent.</title>
        <authorList>
            <person name="Allioux M."/>
            <person name="Jebbar M."/>
            <person name="Slobodkina G."/>
            <person name="Slobodkin A."/>
            <person name="Moalic Y."/>
            <person name="Frolova A."/>
            <person name="Shao Z."/>
            <person name="Alain K."/>
        </authorList>
    </citation>
    <scope>NUCLEOTIDE SEQUENCE [LARGE SCALE GENOMIC DNA]</scope>
    <source>
        <strain evidence="5 6">SU872</strain>
    </source>
</reference>
<keyword evidence="6" id="KW-1185">Reference proteome</keyword>
<dbReference type="Pfam" id="PF25954">
    <property type="entry name" value="Beta-barrel_RND_2"/>
    <property type="match status" value="1"/>
</dbReference>
<dbReference type="AlphaFoldDB" id="A0A6H1WT96"/>
<dbReference type="Gene3D" id="2.40.420.20">
    <property type="match status" value="1"/>
</dbReference>
<feature type="domain" description="CzcB-like barrel-sandwich hybrid" evidence="4">
    <location>
        <begin position="63"/>
        <end position="213"/>
    </location>
</feature>
<proteinExistence type="inferred from homology"/>